<dbReference type="Pfam" id="PF05000">
    <property type="entry name" value="RNA_pol_Rpb1_4"/>
    <property type="match status" value="1"/>
</dbReference>
<dbReference type="InterPro" id="IPR007075">
    <property type="entry name" value="RNA_pol_Rpb1_6"/>
</dbReference>
<dbReference type="Gene3D" id="1.10.132.30">
    <property type="match status" value="1"/>
</dbReference>
<evidence type="ECO:0000256" key="9">
    <source>
        <dbReference type="ARBA" id="ARBA00022842"/>
    </source>
</evidence>
<evidence type="ECO:0000256" key="5">
    <source>
        <dbReference type="ARBA" id="ARBA00022679"/>
    </source>
</evidence>
<evidence type="ECO:0000259" key="13">
    <source>
        <dbReference type="Pfam" id="PF04990"/>
    </source>
</evidence>
<protein>
    <recommendedName>
        <fullName evidence="3">DNA-directed RNA polymerase</fullName>
        <ecNumber evidence="3">2.7.7.6</ecNumber>
    </recommendedName>
</protein>
<dbReference type="FunFam" id="3.30.1360.140:FF:000001">
    <property type="entry name" value="DNA-directed RNA polymerase subunit"/>
    <property type="match status" value="1"/>
</dbReference>
<reference evidence="17" key="1">
    <citation type="submission" date="2021-02" db="EMBL/GenBank/DDBJ databases">
        <authorList>
            <person name="Nowell W R."/>
        </authorList>
    </citation>
    <scope>NUCLEOTIDE SEQUENCE</scope>
</reference>
<dbReference type="InterPro" id="IPR045867">
    <property type="entry name" value="DNA-dir_RpoC_beta_prime"/>
</dbReference>
<keyword evidence="9" id="KW-0460">Magnesium</keyword>
<keyword evidence="8" id="KW-0862">Zinc</keyword>
<dbReference type="SUPFAM" id="SSF64484">
    <property type="entry name" value="beta and beta-prime subunits of DNA dependent RNA-polymerase"/>
    <property type="match status" value="1"/>
</dbReference>
<sequence>MVDYYRESYVKRTLGTSAGSLLHIAFMECGHHITGRLYYHIQLVVNNCLMLEGHSIGIADTIADQQAYDTIRSTIGKAKLEVNKVIERAHRDSLDPSSGNSLRQTFENMVIGLLNSARDNRGSSAQRSLSDFNQFKAMVVSGAKGLSINISQVIACVGQQNVEGKRIPFGFVENSYLQGLTTVEFYFHVMGGRESLIDTAVKTAETGYIQRRLIKAMKSVMVKYDGTARNQIEQLIQFTYGEDGLAGENVEFQSIISKFLTDDVIRDLYTNESLQLLDDEWKQLNNDRLNLRQIFPTGDTSKIVLPCNLERLIYNAKKNFSISNLSPMQVTQGLQKLTQRLIIVKGDDRLSHEAQHNATMLMNILLRSSLSSRQVPEIHRLTEEAFNWLCGEIETRFQQAQVQAGEMIGALAAQSLGEPATQMTLNTFHYAGVSAKNLTLGVRRLKEIINVSKKPKTSSLTVYLTGQATNNAEQCKQVSCRLEHCTLRKVTANTTIYYDPDPQETVISEDQEWVNTYYEMLDQDIMNISQWLLRIELDRKRMADKILSMEQISEKICQGFGGCLNVIFNDDNAEKLVLRIGTVDQTKSSMTDESEDTTRMDDDTFLRCLKSSMLSDLALQGIEAISKVYMVNPKADESKKRIQTSENGEIERIADWLLETDETSLKKVLSTKDVDSCRTFTNDVVEIFDVLGIEIVRKAIEREMNHVISFDGSYVNYRHLALLCDVMTTKGHLMAITRHGINRQDVGPIMRCSFEETVDGLMEAVAHAEQDPLKGISENILLGQLAKIGTGSFDLLLDVEKCSSAMELPMNFA</sequence>
<evidence type="ECO:0000313" key="18">
    <source>
        <dbReference type="Proteomes" id="UP000663855"/>
    </source>
</evidence>
<evidence type="ECO:0000256" key="4">
    <source>
        <dbReference type="ARBA" id="ARBA00022478"/>
    </source>
</evidence>
<dbReference type="PANTHER" id="PTHR19376:SF37">
    <property type="entry name" value="DNA-DIRECTED RNA POLYMERASE II SUBUNIT RPB1"/>
    <property type="match status" value="1"/>
</dbReference>
<evidence type="ECO:0000256" key="10">
    <source>
        <dbReference type="ARBA" id="ARBA00023163"/>
    </source>
</evidence>
<dbReference type="Pfam" id="PF04998">
    <property type="entry name" value="RNA_pol_Rpb1_5"/>
    <property type="match status" value="1"/>
</dbReference>
<feature type="domain" description="RNA polymerase Rpb1" evidence="15">
    <location>
        <begin position="179"/>
        <end position="746"/>
    </location>
</feature>
<keyword evidence="6" id="KW-0548">Nucleotidyltransferase</keyword>
<dbReference type="InterPro" id="IPR007066">
    <property type="entry name" value="RNA_pol_Rpb1_3"/>
</dbReference>
<evidence type="ECO:0000256" key="11">
    <source>
        <dbReference type="ARBA" id="ARBA00023242"/>
    </source>
</evidence>
<evidence type="ECO:0000259" key="12">
    <source>
        <dbReference type="Pfam" id="PF04983"/>
    </source>
</evidence>
<feature type="domain" description="RNA polymerase Rpb1" evidence="14">
    <location>
        <begin position="253"/>
        <end position="400"/>
    </location>
</feature>
<dbReference type="PANTHER" id="PTHR19376">
    <property type="entry name" value="DNA-DIRECTED RNA POLYMERASE"/>
    <property type="match status" value="1"/>
</dbReference>
<dbReference type="Gene3D" id="6.20.50.80">
    <property type="match status" value="1"/>
</dbReference>
<dbReference type="GO" id="GO:0046872">
    <property type="term" value="F:metal ion binding"/>
    <property type="evidence" value="ECO:0007669"/>
    <property type="project" value="UniProtKB-KW"/>
</dbReference>
<feature type="domain" description="RNA polymerase Rpb1" evidence="16">
    <location>
        <begin position="87"/>
        <end position="178"/>
    </location>
</feature>
<evidence type="ECO:0000259" key="14">
    <source>
        <dbReference type="Pfam" id="PF04992"/>
    </source>
</evidence>
<comment type="subcellular location">
    <subcellularLocation>
        <location evidence="1">Nucleus</location>
    </subcellularLocation>
</comment>
<evidence type="ECO:0000256" key="7">
    <source>
        <dbReference type="ARBA" id="ARBA00022723"/>
    </source>
</evidence>
<accession>A0A814JL61</accession>
<dbReference type="AlphaFoldDB" id="A0A814JL61"/>
<dbReference type="GO" id="GO:0006351">
    <property type="term" value="P:DNA-templated transcription"/>
    <property type="evidence" value="ECO:0007669"/>
    <property type="project" value="InterPro"/>
</dbReference>
<dbReference type="InterPro" id="IPR007081">
    <property type="entry name" value="RNA_pol_Rpb1_5"/>
</dbReference>
<evidence type="ECO:0000256" key="1">
    <source>
        <dbReference type="ARBA" id="ARBA00004123"/>
    </source>
</evidence>
<dbReference type="FunFam" id="1.10.150.390:FF:000001">
    <property type="entry name" value="DNA-directed RNA polymerase subunit"/>
    <property type="match status" value="1"/>
</dbReference>
<comment type="caution">
    <text evidence="17">The sequence shown here is derived from an EMBL/GenBank/DDBJ whole genome shotgun (WGS) entry which is preliminary data.</text>
</comment>
<dbReference type="InterPro" id="IPR007083">
    <property type="entry name" value="RNA_pol_Rpb1_4"/>
</dbReference>
<name>A0A814JL61_9BILA</name>
<keyword evidence="7" id="KW-0479">Metal-binding</keyword>
<dbReference type="InterPro" id="IPR007073">
    <property type="entry name" value="RNA_pol_Rpb1_7"/>
</dbReference>
<dbReference type="Pfam" id="PF04992">
    <property type="entry name" value="RNA_pol_Rpb1_6"/>
    <property type="match status" value="1"/>
</dbReference>
<dbReference type="Gene3D" id="3.30.1360.140">
    <property type="match status" value="1"/>
</dbReference>
<dbReference type="InterPro" id="IPR038593">
    <property type="entry name" value="RNA_pol_Rpb1_7_sf"/>
</dbReference>
<feature type="domain" description="RNA polymerase Rpb1" evidence="13">
    <location>
        <begin position="485"/>
        <end position="620"/>
    </location>
</feature>
<keyword evidence="10" id="KW-0804">Transcription</keyword>
<keyword evidence="11" id="KW-0539">Nucleus</keyword>
<dbReference type="GO" id="GO:0005665">
    <property type="term" value="C:RNA polymerase II, core complex"/>
    <property type="evidence" value="ECO:0007669"/>
    <property type="project" value="TreeGrafter"/>
</dbReference>
<dbReference type="Gene3D" id="1.10.274.100">
    <property type="entry name" value="RNA polymerase Rpb1, domain 3"/>
    <property type="match status" value="1"/>
</dbReference>
<dbReference type="EC" id="2.7.7.6" evidence="3"/>
<comment type="similarity">
    <text evidence="2">Belongs to the RNA polymerase beta' chain family.</text>
</comment>
<dbReference type="Gene3D" id="6.10.250.2940">
    <property type="match status" value="1"/>
</dbReference>
<evidence type="ECO:0000256" key="6">
    <source>
        <dbReference type="ARBA" id="ARBA00022695"/>
    </source>
</evidence>
<evidence type="ECO:0000259" key="15">
    <source>
        <dbReference type="Pfam" id="PF04998"/>
    </source>
</evidence>
<evidence type="ECO:0000256" key="3">
    <source>
        <dbReference type="ARBA" id="ARBA00012418"/>
    </source>
</evidence>
<dbReference type="Gene3D" id="1.10.150.390">
    <property type="match status" value="1"/>
</dbReference>
<dbReference type="EMBL" id="CAJNOV010000791">
    <property type="protein sequence ID" value="CAF1038603.1"/>
    <property type="molecule type" value="Genomic_DNA"/>
</dbReference>
<evidence type="ECO:0000259" key="16">
    <source>
        <dbReference type="Pfam" id="PF05000"/>
    </source>
</evidence>
<dbReference type="Pfam" id="PF04983">
    <property type="entry name" value="RNA_pol_Rpb1_3"/>
    <property type="match status" value="1"/>
</dbReference>
<evidence type="ECO:0000256" key="2">
    <source>
        <dbReference type="ARBA" id="ARBA00006460"/>
    </source>
</evidence>
<dbReference type="Proteomes" id="UP000663855">
    <property type="component" value="Unassembled WGS sequence"/>
</dbReference>
<dbReference type="FunFam" id="1.10.132.30:FF:000001">
    <property type="entry name" value="DNA-directed RNA polymerase subunit"/>
    <property type="match status" value="1"/>
</dbReference>
<dbReference type="GO" id="GO:0003899">
    <property type="term" value="F:DNA-directed RNA polymerase activity"/>
    <property type="evidence" value="ECO:0007669"/>
    <property type="project" value="UniProtKB-EC"/>
</dbReference>
<organism evidence="17 18">
    <name type="scientific">Rotaria magnacalcarata</name>
    <dbReference type="NCBI Taxonomy" id="392030"/>
    <lineage>
        <taxon>Eukaryota</taxon>
        <taxon>Metazoa</taxon>
        <taxon>Spiralia</taxon>
        <taxon>Gnathifera</taxon>
        <taxon>Rotifera</taxon>
        <taxon>Eurotatoria</taxon>
        <taxon>Bdelloidea</taxon>
        <taxon>Philodinida</taxon>
        <taxon>Philodinidae</taxon>
        <taxon>Rotaria</taxon>
    </lineage>
</organism>
<feature type="domain" description="RNA polymerase Rpb1" evidence="12">
    <location>
        <begin position="10"/>
        <end position="61"/>
    </location>
</feature>
<evidence type="ECO:0000256" key="8">
    <source>
        <dbReference type="ARBA" id="ARBA00022833"/>
    </source>
</evidence>
<dbReference type="InterPro" id="IPR042102">
    <property type="entry name" value="RNA_pol_Rpb1_3_sf"/>
</dbReference>
<keyword evidence="4" id="KW-0240">DNA-directed RNA polymerase</keyword>
<dbReference type="GO" id="GO:0003677">
    <property type="term" value="F:DNA binding"/>
    <property type="evidence" value="ECO:0007669"/>
    <property type="project" value="InterPro"/>
</dbReference>
<dbReference type="Pfam" id="PF04990">
    <property type="entry name" value="RNA_pol_Rpb1_7"/>
    <property type="match status" value="1"/>
</dbReference>
<gene>
    <name evidence="17" type="ORF">CJN711_LOCUS4160</name>
</gene>
<keyword evidence="5" id="KW-0808">Transferase</keyword>
<dbReference type="InterPro" id="IPR038120">
    <property type="entry name" value="Rpb1_funnel_sf"/>
</dbReference>
<proteinExistence type="inferred from homology"/>
<dbReference type="CDD" id="cd02584">
    <property type="entry name" value="RNAP_II_Rpb1_C"/>
    <property type="match status" value="1"/>
</dbReference>
<evidence type="ECO:0000313" key="17">
    <source>
        <dbReference type="EMBL" id="CAF1038603.1"/>
    </source>
</evidence>